<evidence type="ECO:0000313" key="2">
    <source>
        <dbReference type="Proteomes" id="UP000279446"/>
    </source>
</evidence>
<keyword evidence="2" id="KW-1185">Reference proteome</keyword>
<dbReference type="InterPro" id="IPR018680">
    <property type="entry name" value="DUF2164"/>
</dbReference>
<protein>
    <submittedName>
        <fullName evidence="1">DUF2164 domain-containing protein</fullName>
    </submittedName>
</protein>
<reference evidence="1 2" key="1">
    <citation type="submission" date="2018-12" db="EMBL/GenBank/DDBJ databases">
        <authorList>
            <person name="Sun L."/>
            <person name="Chen Z."/>
        </authorList>
    </citation>
    <scope>NUCLEOTIDE SEQUENCE [LARGE SCALE GENOMIC DNA]</scope>
    <source>
        <strain evidence="1 2">DSM 15890</strain>
    </source>
</reference>
<sequence>MVMSIKLAKEQKAEIINNIQAYFEEERSESIGELGADQLIDFMIQELGPHIYNKAIEDSRKLITEKMNQIDDELYTLEKPIKNWKR</sequence>
<dbReference type="OrthoDB" id="573733at2"/>
<comment type="caution">
    <text evidence="1">The sequence shown here is derived from an EMBL/GenBank/DDBJ whole genome shotgun (WGS) entry which is preliminary data.</text>
</comment>
<organism evidence="1 2">
    <name type="scientific">Paenibacillus anaericanus</name>
    <dbReference type="NCBI Taxonomy" id="170367"/>
    <lineage>
        <taxon>Bacteria</taxon>
        <taxon>Bacillati</taxon>
        <taxon>Bacillota</taxon>
        <taxon>Bacilli</taxon>
        <taxon>Bacillales</taxon>
        <taxon>Paenibacillaceae</taxon>
        <taxon>Paenibacillus</taxon>
    </lineage>
</organism>
<dbReference type="Pfam" id="PF09932">
    <property type="entry name" value="DUF2164"/>
    <property type="match status" value="1"/>
</dbReference>
<dbReference type="EMBL" id="RZNY01000015">
    <property type="protein sequence ID" value="RUT44453.1"/>
    <property type="molecule type" value="Genomic_DNA"/>
</dbReference>
<name>A0A3S1K5Q6_9BACL</name>
<proteinExistence type="predicted"/>
<dbReference type="AlphaFoldDB" id="A0A3S1K5Q6"/>
<evidence type="ECO:0000313" key="1">
    <source>
        <dbReference type="EMBL" id="RUT44453.1"/>
    </source>
</evidence>
<gene>
    <name evidence="1" type="ORF">EJP82_17710</name>
</gene>
<accession>A0A3S1K5Q6</accession>
<dbReference type="Proteomes" id="UP000279446">
    <property type="component" value="Unassembled WGS sequence"/>
</dbReference>
<dbReference type="RefSeq" id="WP_127193398.1">
    <property type="nucleotide sequence ID" value="NZ_RZNY01000015.1"/>
</dbReference>